<protein>
    <submittedName>
        <fullName evidence="5">Uncharacterized protein</fullName>
    </submittedName>
</protein>
<evidence type="ECO:0000256" key="4">
    <source>
        <dbReference type="ARBA" id="ARBA00038303"/>
    </source>
</evidence>
<dbReference type="GO" id="GO:0008168">
    <property type="term" value="F:methyltransferase activity"/>
    <property type="evidence" value="ECO:0007669"/>
    <property type="project" value="UniProtKB-KW"/>
</dbReference>
<gene>
    <name evidence="5" type="ORF">F0562_013324</name>
</gene>
<accession>A0A5J4ZN39</accession>
<dbReference type="EMBL" id="CM018049">
    <property type="protein sequence ID" value="KAA8519068.1"/>
    <property type="molecule type" value="Genomic_DNA"/>
</dbReference>
<sequence length="253" mass="29194">MTPHPYPTQGTNPNLCRYHRLYCYGTFYHFSPAASIAFLDRTTNPDKISFQDFESSGFYDRAVAFYIAHAHFKTLYRLAQLVPVALPRWALVSLLNGTLTLYQYQHEELNFSRWTTQIHRSSSESITYTLIDSREKKIMLGNARDVMAQIEHEDMAFMYLIRSEDWVVLLDEHGRDIRSEQMAELIADAGNTGSSSLLFCIGGPYGHGRQLRKRANVSIKLSSLVLNHQIALVVLMEQLYRAWTILKGQKYHH</sequence>
<dbReference type="Gene3D" id="3.40.1280.10">
    <property type="match status" value="1"/>
</dbReference>
<dbReference type="SUPFAM" id="SSF75217">
    <property type="entry name" value="alpha/beta knot"/>
    <property type="match status" value="1"/>
</dbReference>
<organism evidence="5 6">
    <name type="scientific">Nyssa sinensis</name>
    <dbReference type="NCBI Taxonomy" id="561372"/>
    <lineage>
        <taxon>Eukaryota</taxon>
        <taxon>Viridiplantae</taxon>
        <taxon>Streptophyta</taxon>
        <taxon>Embryophyta</taxon>
        <taxon>Tracheophyta</taxon>
        <taxon>Spermatophyta</taxon>
        <taxon>Magnoliopsida</taxon>
        <taxon>eudicotyledons</taxon>
        <taxon>Gunneridae</taxon>
        <taxon>Pentapetalae</taxon>
        <taxon>asterids</taxon>
        <taxon>Cornales</taxon>
        <taxon>Nyssaceae</taxon>
        <taxon>Nyssa</taxon>
    </lineage>
</organism>
<evidence type="ECO:0000256" key="1">
    <source>
        <dbReference type="ARBA" id="ARBA00022603"/>
    </source>
</evidence>
<keyword evidence="6" id="KW-1185">Reference proteome</keyword>
<dbReference type="PANTHER" id="PTHR33603:SF1">
    <property type="entry name" value="RIBOSOMAL RNA LARGE SUBUNIT METHYLTRANSFERASE H"/>
    <property type="match status" value="1"/>
</dbReference>
<keyword evidence="2" id="KW-0808">Transferase</keyword>
<evidence type="ECO:0000313" key="5">
    <source>
        <dbReference type="EMBL" id="KAA8519068.1"/>
    </source>
</evidence>
<keyword evidence="3" id="KW-0949">S-adenosyl-L-methionine</keyword>
<dbReference type="Proteomes" id="UP000325577">
    <property type="component" value="Linkage Group LG6"/>
</dbReference>
<proteinExistence type="inferred from homology"/>
<reference evidence="5 6" key="1">
    <citation type="submission" date="2019-09" db="EMBL/GenBank/DDBJ databases">
        <title>A chromosome-level genome assembly of the Chinese tupelo Nyssa sinensis.</title>
        <authorList>
            <person name="Yang X."/>
            <person name="Kang M."/>
            <person name="Yang Y."/>
            <person name="Xiong H."/>
            <person name="Wang M."/>
            <person name="Zhang Z."/>
            <person name="Wang Z."/>
            <person name="Wu H."/>
            <person name="Ma T."/>
            <person name="Liu J."/>
            <person name="Xi Z."/>
        </authorList>
    </citation>
    <scope>NUCLEOTIDE SEQUENCE [LARGE SCALE GENOMIC DNA]</scope>
    <source>
        <strain evidence="5">J267</strain>
        <tissue evidence="5">Leaf</tissue>
    </source>
</reference>
<dbReference type="CDD" id="cd18081">
    <property type="entry name" value="RlmH-like"/>
    <property type="match status" value="1"/>
</dbReference>
<dbReference type="InterPro" id="IPR003742">
    <property type="entry name" value="RlmH-like"/>
</dbReference>
<keyword evidence="1" id="KW-0489">Methyltransferase</keyword>
<dbReference type="InterPro" id="IPR029026">
    <property type="entry name" value="tRNA_m1G_MTases_N"/>
</dbReference>
<dbReference type="PANTHER" id="PTHR33603">
    <property type="entry name" value="METHYLTRANSFERASE"/>
    <property type="match status" value="1"/>
</dbReference>
<dbReference type="GO" id="GO:0032259">
    <property type="term" value="P:methylation"/>
    <property type="evidence" value="ECO:0007669"/>
    <property type="project" value="UniProtKB-KW"/>
</dbReference>
<comment type="similarity">
    <text evidence="4">Belongs to the RNA methyltransferase RlmH family.</text>
</comment>
<dbReference type="Pfam" id="PF02590">
    <property type="entry name" value="SPOUT_MTase"/>
    <property type="match status" value="1"/>
</dbReference>
<dbReference type="AlphaFoldDB" id="A0A5J4ZN39"/>
<evidence type="ECO:0000313" key="6">
    <source>
        <dbReference type="Proteomes" id="UP000325577"/>
    </source>
</evidence>
<evidence type="ECO:0000256" key="2">
    <source>
        <dbReference type="ARBA" id="ARBA00022679"/>
    </source>
</evidence>
<dbReference type="InterPro" id="IPR029028">
    <property type="entry name" value="Alpha/beta_knot_MTases"/>
</dbReference>
<evidence type="ECO:0000256" key="3">
    <source>
        <dbReference type="ARBA" id="ARBA00022691"/>
    </source>
</evidence>
<dbReference type="GO" id="GO:0006364">
    <property type="term" value="P:rRNA processing"/>
    <property type="evidence" value="ECO:0007669"/>
    <property type="project" value="InterPro"/>
</dbReference>
<name>A0A5J4ZN39_9ASTE</name>
<dbReference type="OrthoDB" id="429744at2759"/>